<dbReference type="PANTHER" id="PTHR35936:SF25">
    <property type="entry name" value="ABC TRANSPORTER SUBSTRATE-BINDING PROTEIN"/>
    <property type="match status" value="1"/>
</dbReference>
<dbReference type="RefSeq" id="WP_058797576.1">
    <property type="nucleotide sequence ID" value="NZ_CP013611.1"/>
</dbReference>
<accession>A0A0U2X9S8</accession>
<evidence type="ECO:0000259" key="4">
    <source>
        <dbReference type="SMART" id="SM00062"/>
    </source>
</evidence>
<dbReference type="SMART" id="SM00062">
    <property type="entry name" value="PBPb"/>
    <property type="match status" value="1"/>
</dbReference>
<dbReference type="Gene3D" id="3.40.190.10">
    <property type="entry name" value="Periplasmic binding protein-like II"/>
    <property type="match status" value="2"/>
</dbReference>
<evidence type="ECO:0000256" key="3">
    <source>
        <dbReference type="SAM" id="SignalP"/>
    </source>
</evidence>
<evidence type="ECO:0000313" key="5">
    <source>
        <dbReference type="EMBL" id="ALU44596.1"/>
    </source>
</evidence>
<gene>
    <name evidence="5" type="ORF">AT705_17630</name>
</gene>
<dbReference type="AlphaFoldDB" id="A0A0U2X9S8"/>
<feature type="domain" description="Solute-binding protein family 3/N-terminal" evidence="4">
    <location>
        <begin position="23"/>
        <end position="242"/>
    </location>
</feature>
<name>A0A0U2X9S8_9GAMM</name>
<keyword evidence="2 3" id="KW-0732">Signal</keyword>
<feature type="signal peptide" evidence="3">
    <location>
        <begin position="1"/>
        <end position="17"/>
    </location>
</feature>
<evidence type="ECO:0000256" key="2">
    <source>
        <dbReference type="ARBA" id="ARBA00022729"/>
    </source>
</evidence>
<dbReference type="SUPFAM" id="SSF53850">
    <property type="entry name" value="Periplasmic binding protein-like II"/>
    <property type="match status" value="1"/>
</dbReference>
<evidence type="ECO:0000313" key="6">
    <source>
        <dbReference type="Proteomes" id="UP000069015"/>
    </source>
</evidence>
<proteinExistence type="inferred from homology"/>
<evidence type="ECO:0000256" key="1">
    <source>
        <dbReference type="ARBA" id="ARBA00010333"/>
    </source>
</evidence>
<reference evidence="5 6" key="1">
    <citation type="submission" date="2015-12" db="EMBL/GenBank/DDBJ databases">
        <title>Complete genome sequence of Pseudoalteromonas rubra SCSIO 6842, harboring a conjugative plasmid.</title>
        <authorList>
            <person name="Li B."/>
            <person name="Wang X."/>
        </authorList>
    </citation>
    <scope>NUCLEOTIDE SEQUENCE [LARGE SCALE GENOMIC DNA]</scope>
    <source>
        <strain evidence="5 6">SCSIO 6842</strain>
    </source>
</reference>
<dbReference type="PANTHER" id="PTHR35936">
    <property type="entry name" value="MEMBRANE-BOUND LYTIC MUREIN TRANSGLYCOSYLASE F"/>
    <property type="match status" value="1"/>
</dbReference>
<feature type="chain" id="PRO_5006834183" description="Solute-binding protein family 3/N-terminal domain-containing protein" evidence="3">
    <location>
        <begin position="18"/>
        <end position="248"/>
    </location>
</feature>
<dbReference type="InterPro" id="IPR001638">
    <property type="entry name" value="Solute-binding_3/MltF_N"/>
</dbReference>
<comment type="similarity">
    <text evidence="1">Belongs to the bacterial solute-binding protein 3 family.</text>
</comment>
<dbReference type="Pfam" id="PF00497">
    <property type="entry name" value="SBP_bac_3"/>
    <property type="match status" value="1"/>
</dbReference>
<dbReference type="Proteomes" id="UP000069015">
    <property type="component" value="Chromosome 1"/>
</dbReference>
<dbReference type="KEGG" id="prr:AT705_17630"/>
<protein>
    <recommendedName>
        <fullName evidence="4">Solute-binding protein family 3/N-terminal domain-containing protein</fullName>
    </recommendedName>
</protein>
<sequence length="248" mass="27971">MRLFLFSLTLLISTTCASTELHHLSGGHNTWLPYVNNTGHGLINDIVTAAFEAQGIKFEFKTAPFGRILVLAENHQIDLIAALWSTKQRRAKMLFSEPYFYNKLVVIGKQSHPIQYTGPESLQFRHIATVRSYSYHILFKNIKGLAITDVLTLRACLEMLAKDRVDLAVADLQAFEYERATTKGLAALEAYFPALVEWPLFIGVSKTHPYAKQIITQFNLGLAAIKESGLYQQLIAKHMTEKVLNSTR</sequence>
<dbReference type="EMBL" id="CP013611">
    <property type="protein sequence ID" value="ALU44596.1"/>
    <property type="molecule type" value="Genomic_DNA"/>
</dbReference>
<organism evidence="5 6">
    <name type="scientific">Pseudoalteromonas rubra</name>
    <dbReference type="NCBI Taxonomy" id="43658"/>
    <lineage>
        <taxon>Bacteria</taxon>
        <taxon>Pseudomonadati</taxon>
        <taxon>Pseudomonadota</taxon>
        <taxon>Gammaproteobacteria</taxon>
        <taxon>Alteromonadales</taxon>
        <taxon>Pseudoalteromonadaceae</taxon>
        <taxon>Pseudoalteromonas</taxon>
    </lineage>
</organism>